<keyword evidence="2" id="KW-0732">Signal</keyword>
<protein>
    <recommendedName>
        <fullName evidence="4">Secreted protein</fullName>
    </recommendedName>
</protein>
<feature type="compositionally biased region" description="Polar residues" evidence="1">
    <location>
        <begin position="79"/>
        <end position="100"/>
    </location>
</feature>
<evidence type="ECO:0008006" key="4">
    <source>
        <dbReference type="Google" id="ProtNLM"/>
    </source>
</evidence>
<feature type="compositionally biased region" description="Low complexity" evidence="1">
    <location>
        <begin position="47"/>
        <end position="78"/>
    </location>
</feature>
<organism evidence="3">
    <name type="scientific">Ixodes ricinus</name>
    <name type="common">Common tick</name>
    <name type="synonym">Acarus ricinus</name>
    <dbReference type="NCBI Taxonomy" id="34613"/>
    <lineage>
        <taxon>Eukaryota</taxon>
        <taxon>Metazoa</taxon>
        <taxon>Ecdysozoa</taxon>
        <taxon>Arthropoda</taxon>
        <taxon>Chelicerata</taxon>
        <taxon>Arachnida</taxon>
        <taxon>Acari</taxon>
        <taxon>Parasitiformes</taxon>
        <taxon>Ixodida</taxon>
        <taxon>Ixodoidea</taxon>
        <taxon>Ixodidae</taxon>
        <taxon>Ixodinae</taxon>
        <taxon>Ixodes</taxon>
    </lineage>
</organism>
<evidence type="ECO:0000256" key="2">
    <source>
        <dbReference type="SAM" id="SignalP"/>
    </source>
</evidence>
<reference evidence="3" key="1">
    <citation type="submission" date="2019-12" db="EMBL/GenBank/DDBJ databases">
        <title>An insight into the sialome of adult female Ixodes ricinus ticks feeding for 6 days.</title>
        <authorList>
            <person name="Perner J."/>
            <person name="Ribeiro J.M.C."/>
        </authorList>
    </citation>
    <scope>NUCLEOTIDE SEQUENCE</scope>
    <source>
        <strain evidence="3">Semi-engorged</strain>
        <tissue evidence="3">Salivary glands</tissue>
    </source>
</reference>
<name>A0A6B0U6L7_IXORI</name>
<feature type="chain" id="PRO_5025668482" description="Secreted protein" evidence="2">
    <location>
        <begin position="21"/>
        <end position="100"/>
    </location>
</feature>
<dbReference type="AlphaFoldDB" id="A0A6B0U6L7"/>
<dbReference type="EMBL" id="GIFC01006076">
    <property type="protein sequence ID" value="MXU88159.1"/>
    <property type="molecule type" value="Transcribed_RNA"/>
</dbReference>
<feature type="signal peptide" evidence="2">
    <location>
        <begin position="1"/>
        <end position="20"/>
    </location>
</feature>
<evidence type="ECO:0000256" key="1">
    <source>
        <dbReference type="SAM" id="MobiDB-lite"/>
    </source>
</evidence>
<feature type="region of interest" description="Disordered" evidence="1">
    <location>
        <begin position="43"/>
        <end position="100"/>
    </location>
</feature>
<accession>A0A6B0U6L7</accession>
<sequence>MRRSWPCMGWTSTRPGTLRAWTLRWASAPRGCWCTGTGCASTALRGPRSSRSPTSATTFTSRFARGSLSSSRAPSASSWPTTGPPSASGRSAWSTIPSSG</sequence>
<evidence type="ECO:0000313" key="3">
    <source>
        <dbReference type="EMBL" id="MXU88159.1"/>
    </source>
</evidence>
<proteinExistence type="predicted"/>